<dbReference type="Proteomes" id="UP000006620">
    <property type="component" value="Chromosome"/>
</dbReference>
<proteinExistence type="predicted"/>
<dbReference type="HOGENOM" id="CLU_3273805_0_0_9"/>
<sequence>MQYAYYSKSESILPFIGLSNHKERAITRANDGSHNIHFIAY</sequence>
<reference evidence="2" key="1">
    <citation type="submission" date="2011-06" db="EMBL/GenBank/DDBJ databases">
        <title>Complete genome sequence of Paenibacillus mucilaginosus KNP414.</title>
        <authorList>
            <person name="Wang J."/>
            <person name="Hu S."/>
            <person name="Hu X."/>
            <person name="Zhang B."/>
            <person name="Dong D."/>
            <person name="Zhang S."/>
            <person name="Zhao K."/>
            <person name="Wu D."/>
        </authorList>
    </citation>
    <scope>NUCLEOTIDE SEQUENCE [LARGE SCALE GENOMIC DNA]</scope>
    <source>
        <strain evidence="2">KNP414</strain>
    </source>
</reference>
<evidence type="ECO:0000313" key="2">
    <source>
        <dbReference type="Proteomes" id="UP000006620"/>
    </source>
</evidence>
<evidence type="ECO:0000313" key="1">
    <source>
        <dbReference type="EMBL" id="AEI45756.1"/>
    </source>
</evidence>
<name>F8FN86_PAEMK</name>
<dbReference type="KEGG" id="pms:KNP414_07246"/>
<organism evidence="1 2">
    <name type="scientific">Paenibacillus mucilaginosus (strain KNP414)</name>
    <dbReference type="NCBI Taxonomy" id="1036673"/>
    <lineage>
        <taxon>Bacteria</taxon>
        <taxon>Bacillati</taxon>
        <taxon>Bacillota</taxon>
        <taxon>Bacilli</taxon>
        <taxon>Bacillales</taxon>
        <taxon>Paenibacillaceae</taxon>
        <taxon>Paenibacillus</taxon>
    </lineage>
</organism>
<reference evidence="1 2" key="2">
    <citation type="journal article" date="2013" name="Genome Announc.">
        <title>Genome Sequence of Growth-Improving Paenibacillus mucilaginosus Strain KNP414.</title>
        <authorList>
            <person name="Lu J.J."/>
            <person name="Wang J.F."/>
            <person name="Hu X.F."/>
        </authorList>
    </citation>
    <scope>NUCLEOTIDE SEQUENCE [LARGE SCALE GENOMIC DNA]</scope>
    <source>
        <strain evidence="1 2">KNP414</strain>
    </source>
</reference>
<gene>
    <name evidence="1" type="ordered locus">KNP414_07246</name>
</gene>
<dbReference type="AlphaFoldDB" id="F8FN86"/>
<dbReference type="EMBL" id="CP002869">
    <property type="protein sequence ID" value="AEI45756.1"/>
    <property type="molecule type" value="Genomic_DNA"/>
</dbReference>
<protein>
    <submittedName>
        <fullName evidence="1">Uncharacterized protein</fullName>
    </submittedName>
</protein>
<accession>F8FN86</accession>